<evidence type="ECO:0000256" key="1">
    <source>
        <dbReference type="SAM" id="Coils"/>
    </source>
</evidence>
<evidence type="ECO:0000313" key="4">
    <source>
        <dbReference type="Proteomes" id="UP001287286"/>
    </source>
</evidence>
<accession>A0ABR0BET6</accession>
<keyword evidence="4" id="KW-1185">Reference proteome</keyword>
<dbReference type="EMBL" id="JAWRVI010000174">
    <property type="protein sequence ID" value="KAK4073063.1"/>
    <property type="molecule type" value="Genomic_DNA"/>
</dbReference>
<feature type="region of interest" description="Disordered" evidence="2">
    <location>
        <begin position="15"/>
        <end position="57"/>
    </location>
</feature>
<name>A0ABR0BET6_PURLI</name>
<keyword evidence="1" id="KW-0175">Coiled coil</keyword>
<protein>
    <submittedName>
        <fullName evidence="3">Uncharacterized protein</fullName>
    </submittedName>
</protein>
<proteinExistence type="predicted"/>
<evidence type="ECO:0000256" key="2">
    <source>
        <dbReference type="SAM" id="MobiDB-lite"/>
    </source>
</evidence>
<feature type="coiled-coil region" evidence="1">
    <location>
        <begin position="196"/>
        <end position="237"/>
    </location>
</feature>
<evidence type="ECO:0000313" key="3">
    <source>
        <dbReference type="EMBL" id="KAK4073063.1"/>
    </source>
</evidence>
<feature type="region of interest" description="Disordered" evidence="2">
    <location>
        <begin position="162"/>
        <end position="189"/>
    </location>
</feature>
<sequence>MDAFSFEPFLHSSGGPAAGGDLTMPGLDKDASTVASTDSPVTQNGSTEPTQPGLNPAAPCFDFGTPAVDAPVFSPEFLLPNQLSFQVMQTSNEDLKWILQGMALRLDALEQAVSQGNDRMGQVANGLSDLRASLKELFKGFVSHLLGGDDVVELPILPLKRRQGGPAQRQPLDTRQPPAHTPGHEVAASPHSAQIIATLRQQATELQMQKAALRRTLRQSQEQNAKLQKQIAAYKQYIEKQDEGLALVIGNICSSFENYRESVVEATRQAMEDERLHGEGDGH</sequence>
<reference evidence="3 4" key="1">
    <citation type="journal article" date="2024" name="Microbiol. Resour. Announc.">
        <title>Genome annotations for the ascomycete fungi Trichoderma harzianum, Trichoderma aggressivum, and Purpureocillium lilacinum.</title>
        <authorList>
            <person name="Beijen E.P.W."/>
            <person name="Ohm R.A."/>
        </authorList>
    </citation>
    <scope>NUCLEOTIDE SEQUENCE [LARGE SCALE GENOMIC DNA]</scope>
    <source>
        <strain evidence="3 4">CBS 150709</strain>
    </source>
</reference>
<comment type="caution">
    <text evidence="3">The sequence shown here is derived from an EMBL/GenBank/DDBJ whole genome shotgun (WGS) entry which is preliminary data.</text>
</comment>
<dbReference type="Proteomes" id="UP001287286">
    <property type="component" value="Unassembled WGS sequence"/>
</dbReference>
<feature type="compositionally biased region" description="Polar residues" evidence="2">
    <location>
        <begin position="33"/>
        <end position="53"/>
    </location>
</feature>
<gene>
    <name evidence="3" type="ORF">Purlil1_13165</name>
</gene>
<organism evidence="3 4">
    <name type="scientific">Purpureocillium lilacinum</name>
    <name type="common">Paecilomyces lilacinus</name>
    <dbReference type="NCBI Taxonomy" id="33203"/>
    <lineage>
        <taxon>Eukaryota</taxon>
        <taxon>Fungi</taxon>
        <taxon>Dikarya</taxon>
        <taxon>Ascomycota</taxon>
        <taxon>Pezizomycotina</taxon>
        <taxon>Sordariomycetes</taxon>
        <taxon>Hypocreomycetidae</taxon>
        <taxon>Hypocreales</taxon>
        <taxon>Ophiocordycipitaceae</taxon>
        <taxon>Purpureocillium</taxon>
    </lineage>
</organism>